<dbReference type="AlphaFoldDB" id="A0A841RC87"/>
<dbReference type="InterPro" id="IPR036249">
    <property type="entry name" value="Thioredoxin-like_sf"/>
</dbReference>
<dbReference type="Proteomes" id="UP000572212">
    <property type="component" value="Unassembled WGS sequence"/>
</dbReference>
<comment type="caution">
    <text evidence="3">The sequence shown here is derived from an EMBL/GenBank/DDBJ whole genome shotgun (WGS) entry which is preliminary data.</text>
</comment>
<dbReference type="Gene3D" id="3.40.30.10">
    <property type="entry name" value="Glutaredoxin"/>
    <property type="match status" value="1"/>
</dbReference>
<evidence type="ECO:0000259" key="2">
    <source>
        <dbReference type="PROSITE" id="PS51352"/>
    </source>
</evidence>
<dbReference type="PANTHER" id="PTHR42852:SF17">
    <property type="entry name" value="THIOREDOXIN-LIKE PROTEIN HI_1115"/>
    <property type="match status" value="1"/>
</dbReference>
<dbReference type="InterPro" id="IPR050553">
    <property type="entry name" value="Thioredoxin_ResA/DsbE_sf"/>
</dbReference>
<proteinExistence type="predicted"/>
<protein>
    <submittedName>
        <fullName evidence="3">Thiol-disulfide isomerase/thioredoxin</fullName>
    </submittedName>
</protein>
<keyword evidence="3" id="KW-0413">Isomerase</keyword>
<keyword evidence="1" id="KW-1015">Disulfide bond</keyword>
<name>A0A841RC87_9BACI</name>
<reference evidence="3 4" key="1">
    <citation type="submission" date="2020-08" db="EMBL/GenBank/DDBJ databases">
        <title>Genomic Encyclopedia of Type Strains, Phase IV (KMG-IV): sequencing the most valuable type-strain genomes for metagenomic binning, comparative biology and taxonomic classification.</title>
        <authorList>
            <person name="Goeker M."/>
        </authorList>
    </citation>
    <scope>NUCLEOTIDE SEQUENCE [LARGE SCALE GENOMIC DNA]</scope>
    <source>
        <strain evidence="3 4">DSM 11805</strain>
    </source>
</reference>
<dbReference type="GO" id="GO:0016853">
    <property type="term" value="F:isomerase activity"/>
    <property type="evidence" value="ECO:0007669"/>
    <property type="project" value="UniProtKB-KW"/>
</dbReference>
<dbReference type="CDD" id="cd02966">
    <property type="entry name" value="TlpA_like_family"/>
    <property type="match status" value="1"/>
</dbReference>
<dbReference type="RefSeq" id="WP_184243862.1">
    <property type="nucleotide sequence ID" value="NZ_BAAACU010000022.1"/>
</dbReference>
<keyword evidence="4" id="KW-1185">Reference proteome</keyword>
<dbReference type="SUPFAM" id="SSF52833">
    <property type="entry name" value="Thioredoxin-like"/>
    <property type="match status" value="1"/>
</dbReference>
<dbReference type="GO" id="GO:0016491">
    <property type="term" value="F:oxidoreductase activity"/>
    <property type="evidence" value="ECO:0007669"/>
    <property type="project" value="InterPro"/>
</dbReference>
<dbReference type="InterPro" id="IPR000866">
    <property type="entry name" value="AhpC/TSA"/>
</dbReference>
<dbReference type="EMBL" id="JACHON010000001">
    <property type="protein sequence ID" value="MBB6511540.1"/>
    <property type="molecule type" value="Genomic_DNA"/>
</dbReference>
<dbReference type="Pfam" id="PF00578">
    <property type="entry name" value="AhpC-TSA"/>
    <property type="match status" value="1"/>
</dbReference>
<dbReference type="GO" id="GO:0016209">
    <property type="term" value="F:antioxidant activity"/>
    <property type="evidence" value="ECO:0007669"/>
    <property type="project" value="InterPro"/>
</dbReference>
<dbReference type="PROSITE" id="PS00194">
    <property type="entry name" value="THIOREDOXIN_1"/>
    <property type="match status" value="1"/>
</dbReference>
<dbReference type="PANTHER" id="PTHR42852">
    <property type="entry name" value="THIOL:DISULFIDE INTERCHANGE PROTEIN DSBE"/>
    <property type="match status" value="1"/>
</dbReference>
<evidence type="ECO:0000313" key="3">
    <source>
        <dbReference type="EMBL" id="MBB6511540.1"/>
    </source>
</evidence>
<organism evidence="3 4">
    <name type="scientific">Gracilibacillus halotolerans</name>
    <dbReference type="NCBI Taxonomy" id="74386"/>
    <lineage>
        <taxon>Bacteria</taxon>
        <taxon>Bacillati</taxon>
        <taxon>Bacillota</taxon>
        <taxon>Bacilli</taxon>
        <taxon>Bacillales</taxon>
        <taxon>Bacillaceae</taxon>
        <taxon>Gracilibacillus</taxon>
    </lineage>
</organism>
<evidence type="ECO:0000313" key="4">
    <source>
        <dbReference type="Proteomes" id="UP000572212"/>
    </source>
</evidence>
<sequence length="196" mass="22587">MWRNILSIAVILILVGIVAWNQIDWNKEENYNVVDVTGDTSVEGVAISPPNANRWKEGDTMFDIELSNLEGDIVSIYDSSKPIVLINFWATWCPPCKEEMPDLDQLHQEKSEQIDVFAINVTNTETSENKVQDYQTEHQFSFEILLDKKGEVYDHLKLINLPVSFFVDTETHEIVKRVDGALKYEQMVDIVEEHTK</sequence>
<dbReference type="InterPro" id="IPR017937">
    <property type="entry name" value="Thioredoxin_CS"/>
</dbReference>
<dbReference type="PROSITE" id="PS51352">
    <property type="entry name" value="THIOREDOXIN_2"/>
    <property type="match status" value="1"/>
</dbReference>
<feature type="domain" description="Thioredoxin" evidence="2">
    <location>
        <begin position="55"/>
        <end position="196"/>
    </location>
</feature>
<evidence type="ECO:0000256" key="1">
    <source>
        <dbReference type="ARBA" id="ARBA00023157"/>
    </source>
</evidence>
<dbReference type="InterPro" id="IPR013766">
    <property type="entry name" value="Thioredoxin_domain"/>
</dbReference>
<accession>A0A841RC87</accession>
<gene>
    <name evidence="3" type="ORF">GGQ92_000307</name>
</gene>